<evidence type="ECO:0000313" key="5">
    <source>
        <dbReference type="EMBL" id="AFM40613.1"/>
    </source>
</evidence>
<dbReference type="eggNOG" id="COG0640">
    <property type="taxonomic scope" value="Bacteria"/>
</dbReference>
<protein>
    <submittedName>
        <fullName evidence="5">Putative transcriptional regulator</fullName>
    </submittedName>
</protein>
<evidence type="ECO:0000259" key="4">
    <source>
        <dbReference type="PROSITE" id="PS50987"/>
    </source>
</evidence>
<dbReference type="Pfam" id="PF01022">
    <property type="entry name" value="HTH_5"/>
    <property type="match status" value="1"/>
</dbReference>
<dbReference type="GO" id="GO:0003700">
    <property type="term" value="F:DNA-binding transcription factor activity"/>
    <property type="evidence" value="ECO:0007669"/>
    <property type="project" value="InterPro"/>
</dbReference>
<proteinExistence type="predicted"/>
<dbReference type="SMART" id="SM00418">
    <property type="entry name" value="HTH_ARSR"/>
    <property type="match status" value="1"/>
</dbReference>
<dbReference type="NCBIfam" id="NF033788">
    <property type="entry name" value="HTH_metalloreg"/>
    <property type="match status" value="1"/>
</dbReference>
<dbReference type="InterPro" id="IPR036390">
    <property type="entry name" value="WH_DNA-bd_sf"/>
</dbReference>
<gene>
    <name evidence="5" type="ordered locus">Desaci_1611</name>
</gene>
<dbReference type="Proteomes" id="UP000002892">
    <property type="component" value="Chromosome"/>
</dbReference>
<evidence type="ECO:0000256" key="1">
    <source>
        <dbReference type="ARBA" id="ARBA00023015"/>
    </source>
</evidence>
<accession>I4D489</accession>
<dbReference type="PROSITE" id="PS50987">
    <property type="entry name" value="HTH_ARSR_2"/>
    <property type="match status" value="1"/>
</dbReference>
<dbReference type="CDD" id="cd00090">
    <property type="entry name" value="HTH_ARSR"/>
    <property type="match status" value="1"/>
</dbReference>
<keyword evidence="3" id="KW-0804">Transcription</keyword>
<dbReference type="PANTHER" id="PTHR33154">
    <property type="entry name" value="TRANSCRIPTIONAL REGULATOR, ARSR FAMILY"/>
    <property type="match status" value="1"/>
</dbReference>
<dbReference type="GO" id="GO:0003677">
    <property type="term" value="F:DNA binding"/>
    <property type="evidence" value="ECO:0007669"/>
    <property type="project" value="UniProtKB-KW"/>
</dbReference>
<dbReference type="PANTHER" id="PTHR33154:SF33">
    <property type="entry name" value="TRANSCRIPTIONAL REPRESSOR SDPR"/>
    <property type="match status" value="1"/>
</dbReference>
<dbReference type="KEGG" id="dai:Desaci_1611"/>
<dbReference type="STRING" id="646529.Desaci_1611"/>
<evidence type="ECO:0000256" key="3">
    <source>
        <dbReference type="ARBA" id="ARBA00023163"/>
    </source>
</evidence>
<evidence type="ECO:0000313" key="6">
    <source>
        <dbReference type="Proteomes" id="UP000002892"/>
    </source>
</evidence>
<dbReference type="InterPro" id="IPR036388">
    <property type="entry name" value="WH-like_DNA-bd_sf"/>
</dbReference>
<keyword evidence="1" id="KW-0805">Transcription regulation</keyword>
<organism evidence="5 6">
    <name type="scientific">Desulfosporosinus acidiphilus (strain DSM 22704 / JCM 16185 / SJ4)</name>
    <dbReference type="NCBI Taxonomy" id="646529"/>
    <lineage>
        <taxon>Bacteria</taxon>
        <taxon>Bacillati</taxon>
        <taxon>Bacillota</taxon>
        <taxon>Clostridia</taxon>
        <taxon>Eubacteriales</taxon>
        <taxon>Desulfitobacteriaceae</taxon>
        <taxon>Desulfosporosinus</taxon>
    </lineage>
</organism>
<dbReference type="InterPro" id="IPR011991">
    <property type="entry name" value="ArsR-like_HTH"/>
</dbReference>
<dbReference type="PRINTS" id="PR00778">
    <property type="entry name" value="HTHARSR"/>
</dbReference>
<reference evidence="5 6" key="1">
    <citation type="journal article" date="2012" name="J. Bacteriol.">
        <title>Complete genome sequences of Desulfosporosinus orientis DSM765T, Desulfosporosinus youngiae DSM17734T, Desulfosporosinus meridiei DSM13257T, and Desulfosporosinus acidiphilus DSM22704T.</title>
        <authorList>
            <person name="Pester M."/>
            <person name="Brambilla E."/>
            <person name="Alazard D."/>
            <person name="Rattei T."/>
            <person name="Weinmaier T."/>
            <person name="Han J."/>
            <person name="Lucas S."/>
            <person name="Lapidus A."/>
            <person name="Cheng J.F."/>
            <person name="Goodwin L."/>
            <person name="Pitluck S."/>
            <person name="Peters L."/>
            <person name="Ovchinnikova G."/>
            <person name="Teshima H."/>
            <person name="Detter J.C."/>
            <person name="Han C.S."/>
            <person name="Tapia R."/>
            <person name="Land M.L."/>
            <person name="Hauser L."/>
            <person name="Kyrpides N.C."/>
            <person name="Ivanova N.N."/>
            <person name="Pagani I."/>
            <person name="Huntmann M."/>
            <person name="Wei C.L."/>
            <person name="Davenport K.W."/>
            <person name="Daligault H."/>
            <person name="Chain P.S."/>
            <person name="Chen A."/>
            <person name="Mavromatis K."/>
            <person name="Markowitz V."/>
            <person name="Szeto E."/>
            <person name="Mikhailova N."/>
            <person name="Pati A."/>
            <person name="Wagner M."/>
            <person name="Woyke T."/>
            <person name="Ollivier B."/>
            <person name="Klenk H.P."/>
            <person name="Spring S."/>
            <person name="Loy A."/>
        </authorList>
    </citation>
    <scope>NUCLEOTIDE SEQUENCE [LARGE SCALE GENOMIC DNA]</scope>
    <source>
        <strain evidence="6">DSM 22704 / JCM 16185 / SJ4</strain>
    </source>
</reference>
<dbReference type="Gene3D" id="1.10.10.10">
    <property type="entry name" value="Winged helix-like DNA-binding domain superfamily/Winged helix DNA-binding domain"/>
    <property type="match status" value="1"/>
</dbReference>
<name>I4D489_DESAJ</name>
<feature type="domain" description="HTH arsR-type" evidence="4">
    <location>
        <begin position="7"/>
        <end position="100"/>
    </location>
</feature>
<keyword evidence="6" id="KW-1185">Reference proteome</keyword>
<sequence length="131" mass="14949">MKIEGVFITIQLEKIAEFYKALGDETRLMIVDMLSEQEMCVCEIIERLGLSQPAVSHHLKILKHAGILRDTKEGKWIYYSLNMGVFSLVFPGEEGSLLASYAQSLESKLNQSMPSRIRKDPDLCERLTKKK</sequence>
<keyword evidence="2" id="KW-0238">DNA-binding</keyword>
<dbReference type="OrthoDB" id="9798835at2"/>
<dbReference type="HOGENOM" id="CLU_097806_3_1_9"/>
<dbReference type="AlphaFoldDB" id="I4D489"/>
<dbReference type="EMBL" id="CP003639">
    <property type="protein sequence ID" value="AFM40613.1"/>
    <property type="molecule type" value="Genomic_DNA"/>
</dbReference>
<dbReference type="InterPro" id="IPR001845">
    <property type="entry name" value="HTH_ArsR_DNA-bd_dom"/>
</dbReference>
<evidence type="ECO:0000256" key="2">
    <source>
        <dbReference type="ARBA" id="ARBA00023125"/>
    </source>
</evidence>
<dbReference type="InterPro" id="IPR051081">
    <property type="entry name" value="HTH_MetalResp_TranReg"/>
</dbReference>
<dbReference type="SUPFAM" id="SSF46785">
    <property type="entry name" value="Winged helix' DNA-binding domain"/>
    <property type="match status" value="1"/>
</dbReference>
<dbReference type="RefSeq" id="WP_014826620.1">
    <property type="nucleotide sequence ID" value="NC_018068.1"/>
</dbReference>